<keyword evidence="1" id="KW-0732">Signal</keyword>
<protein>
    <submittedName>
        <fullName evidence="2">Uncharacterized protein</fullName>
    </submittedName>
</protein>
<sequence length="166" mass="18014">MNGFYVIVSIPLLLVLAGFNHAHGLTTFGKSSPSNPGNDINAKQCKYQTNCETIKNTTCLNGYCWCGDNRAPVNGACSAPYLGPNHICNSNENCVLDAVCVNVNELNSSKFEEYYPKGTIKTFSICVCSEGYPEYGAACGAERPSTYLGGFLFLVNVFTIYKMLSV</sequence>
<evidence type="ECO:0000313" key="2">
    <source>
        <dbReference type="EMBL" id="KAL1492800.1"/>
    </source>
</evidence>
<reference evidence="2 3" key="1">
    <citation type="submission" date="2024-05" db="EMBL/GenBank/DDBJ databases">
        <title>Genetic variation in Jamaican populations of the coffee berry borer (Hypothenemus hampei).</title>
        <authorList>
            <person name="Errbii M."/>
            <person name="Myrie A."/>
        </authorList>
    </citation>
    <scope>NUCLEOTIDE SEQUENCE [LARGE SCALE GENOMIC DNA]</scope>
    <source>
        <strain evidence="2">JA-Hopewell-2020-01-JO</strain>
        <tissue evidence="2">Whole body</tissue>
    </source>
</reference>
<comment type="caution">
    <text evidence="2">The sequence shown here is derived from an EMBL/GenBank/DDBJ whole genome shotgun (WGS) entry which is preliminary data.</text>
</comment>
<evidence type="ECO:0000313" key="3">
    <source>
        <dbReference type="Proteomes" id="UP001566132"/>
    </source>
</evidence>
<accession>A0ABD1EE09</accession>
<dbReference type="Proteomes" id="UP001566132">
    <property type="component" value="Unassembled WGS sequence"/>
</dbReference>
<dbReference type="EMBL" id="JBDJPC010000008">
    <property type="protein sequence ID" value="KAL1492800.1"/>
    <property type="molecule type" value="Genomic_DNA"/>
</dbReference>
<keyword evidence="3" id="KW-1185">Reference proteome</keyword>
<organism evidence="2 3">
    <name type="scientific">Hypothenemus hampei</name>
    <name type="common">Coffee berry borer</name>
    <dbReference type="NCBI Taxonomy" id="57062"/>
    <lineage>
        <taxon>Eukaryota</taxon>
        <taxon>Metazoa</taxon>
        <taxon>Ecdysozoa</taxon>
        <taxon>Arthropoda</taxon>
        <taxon>Hexapoda</taxon>
        <taxon>Insecta</taxon>
        <taxon>Pterygota</taxon>
        <taxon>Neoptera</taxon>
        <taxon>Endopterygota</taxon>
        <taxon>Coleoptera</taxon>
        <taxon>Polyphaga</taxon>
        <taxon>Cucujiformia</taxon>
        <taxon>Curculionidae</taxon>
        <taxon>Scolytinae</taxon>
        <taxon>Hypothenemus</taxon>
    </lineage>
</organism>
<proteinExistence type="predicted"/>
<dbReference type="AlphaFoldDB" id="A0ABD1EE09"/>
<name>A0ABD1EE09_HYPHA</name>
<feature type="chain" id="PRO_5044858777" evidence="1">
    <location>
        <begin position="25"/>
        <end position="166"/>
    </location>
</feature>
<gene>
    <name evidence="2" type="ORF">ABEB36_010984</name>
</gene>
<evidence type="ECO:0000256" key="1">
    <source>
        <dbReference type="SAM" id="SignalP"/>
    </source>
</evidence>
<feature type="signal peptide" evidence="1">
    <location>
        <begin position="1"/>
        <end position="24"/>
    </location>
</feature>